<accession>A0A9D2FTI8</accession>
<evidence type="ECO:0000256" key="1">
    <source>
        <dbReference type="SAM" id="MobiDB-lite"/>
    </source>
</evidence>
<comment type="caution">
    <text evidence="3">The sequence shown here is derived from an EMBL/GenBank/DDBJ whole genome shotgun (WGS) entry which is preliminary data.</text>
</comment>
<gene>
    <name evidence="3" type="ORF">H9809_12575</name>
</gene>
<evidence type="ECO:0008006" key="5">
    <source>
        <dbReference type="Google" id="ProtNLM"/>
    </source>
</evidence>
<feature type="transmembrane region" description="Helical" evidence="2">
    <location>
        <begin position="506"/>
        <end position="527"/>
    </location>
</feature>
<dbReference type="Proteomes" id="UP000824056">
    <property type="component" value="Unassembled WGS sequence"/>
</dbReference>
<protein>
    <recommendedName>
        <fullName evidence="5">Gram-positive cocci surface proteins LPxTG domain-containing protein</fullName>
    </recommendedName>
</protein>
<reference evidence="3" key="2">
    <citation type="submission" date="2021-04" db="EMBL/GenBank/DDBJ databases">
        <authorList>
            <person name="Gilroy R."/>
        </authorList>
    </citation>
    <scope>NUCLEOTIDE SEQUENCE</scope>
    <source>
        <strain evidence="3">1068</strain>
    </source>
</reference>
<keyword evidence="2" id="KW-1133">Transmembrane helix</keyword>
<name>A0A9D2FTI8_9FIRM</name>
<proteinExistence type="predicted"/>
<keyword evidence="2" id="KW-0472">Membrane</keyword>
<organism evidence="3 4">
    <name type="scientific">Candidatus Blautia pullicola</name>
    <dbReference type="NCBI Taxonomy" id="2838498"/>
    <lineage>
        <taxon>Bacteria</taxon>
        <taxon>Bacillati</taxon>
        <taxon>Bacillota</taxon>
        <taxon>Clostridia</taxon>
        <taxon>Lachnospirales</taxon>
        <taxon>Lachnospiraceae</taxon>
        <taxon>Blautia</taxon>
    </lineage>
</organism>
<evidence type="ECO:0000256" key="2">
    <source>
        <dbReference type="SAM" id="Phobius"/>
    </source>
</evidence>
<dbReference type="AlphaFoldDB" id="A0A9D2FTI8"/>
<reference evidence="3" key="1">
    <citation type="journal article" date="2021" name="PeerJ">
        <title>Extensive microbial diversity within the chicken gut microbiome revealed by metagenomics and culture.</title>
        <authorList>
            <person name="Gilroy R."/>
            <person name="Ravi A."/>
            <person name="Getino M."/>
            <person name="Pursley I."/>
            <person name="Horton D.L."/>
            <person name="Alikhan N.F."/>
            <person name="Baker D."/>
            <person name="Gharbi K."/>
            <person name="Hall N."/>
            <person name="Watson M."/>
            <person name="Adriaenssens E.M."/>
            <person name="Foster-Nyarko E."/>
            <person name="Jarju S."/>
            <person name="Secka A."/>
            <person name="Antonio M."/>
            <person name="Oren A."/>
            <person name="Chaudhuri R.R."/>
            <person name="La Ragione R."/>
            <person name="Hildebrand F."/>
            <person name="Pallen M.J."/>
        </authorList>
    </citation>
    <scope>NUCLEOTIDE SEQUENCE</scope>
    <source>
        <strain evidence="3">1068</strain>
    </source>
</reference>
<keyword evidence="2" id="KW-0812">Transmembrane</keyword>
<feature type="compositionally biased region" description="Low complexity" evidence="1">
    <location>
        <begin position="483"/>
        <end position="497"/>
    </location>
</feature>
<evidence type="ECO:0000313" key="3">
    <source>
        <dbReference type="EMBL" id="HIZ66708.1"/>
    </source>
</evidence>
<feature type="region of interest" description="Disordered" evidence="1">
    <location>
        <begin position="468"/>
        <end position="501"/>
    </location>
</feature>
<sequence>MKLEIENLTTTELSYTGTEDYTHNNGVYDNGIYSRNGVSYLVMPVNTAYSFTLSPGSGYYLPDTITITKNNVALTAGTDYTYDSSTGEVRINAGQINYPMVLTASASAHQHIYEEEVVSDAYKAADATCDTAAAYYYSCTCGKAGTETFYDGEPLGHDWGEPNWQWTNDGTTAAVTFTCQRDNTHTQSPSVNIESTTTDPDCTKDGQTLYTASAILDGTTYTSTNTVKISMLGHTGGTATCHSQKICERCLTGYGELNPENHEGETEIRNRTEASCTEKGYSGDTYCLGCDTKIADGTEIDVLGHDSETVAAKAATCREAGNISYWHCKTCDKYFSNKECTEEITQEDTLIPATGHREIEAISAKEATCTGTGNPPYWHCKTCDTYFSNKECTEEITQEDTLISATGHEKAEITGAKEASCTAEGYTGDKICTICKEVIEKGTITKKKAHTYKEGKCTVCGTADPNYKASDSKKQSATTVTGSSVDSNKTNNSNTNSPQTGDNTQAVLWVVLMAGAIFVIAGSLIVYKKKQ</sequence>
<dbReference type="EMBL" id="DXBG01000295">
    <property type="protein sequence ID" value="HIZ66708.1"/>
    <property type="molecule type" value="Genomic_DNA"/>
</dbReference>
<evidence type="ECO:0000313" key="4">
    <source>
        <dbReference type="Proteomes" id="UP000824056"/>
    </source>
</evidence>